<sequence length="752" mass="84428">MLCFCTACSESWEQVETPAADISEVRIGWSPYHASGGETASLPAEEEITSMKAYLFEGGVLKKVYEPSAVPGHSAYRLLLDRRPAGTLYVVANETPSVAENQTQEDDWLQTLLTADTPQAPLFFTGKLDKEDFASGQSSLPLTLTRGLARFDFRIKVAEETVEVRHFAIRKVAQQGFLFPGSTVRSPEQVSKADRIICTAQNPLTRDSLGVCYAYEQVNPDLAVSLQAVIGGQDYRFDVSLPDTVRRNTVYAIILRKDVLDVEAELTVEDWGQGMDTPLYPDLTERPRVDVSASELPDGVEVAASADTVFLPYGPTEMVLAVACNDELELLSSSALLAIEPLPREGIFNGLQRFRIRKSLYPPNYPASEVLLHFRRKGMQHAYPDDVLALCLAANPSRISGKIDFTVGDYDFDFDRYIDNELAVFTLPPDKELVAEYEAGEDPWIKLAPVDGQTDAYRVLAGWKPNDPTANGRRQSVRLVIRNRDGSGREEYTVSRRNYGLPVIWFHGIWWCKYNARGCSRSFDDQILSSDDPARQAGQTLFQYLESCTADEFFDLWKWEYQGDSGEGLQVVDRDGKAVLDRYNHQVSVHINRLPADALSPEGYELPSMDDYNRLFDATDYVWVMWNGTHTLRTPWEGHSLVKRVQKRRNDVQVGSVPVSNLIYIAMSSPDFPEQEPIVWYGPASQWNDSEGIFHNGHYNNLLLGVHSPEGSGWFIAGGMDNLYLHKNAGSAKDTRVLRFRKSPVEYVYGVE</sequence>
<gene>
    <name evidence="1" type="ORF">H9950_01580</name>
</gene>
<evidence type="ECO:0000313" key="1">
    <source>
        <dbReference type="EMBL" id="HJA84889.1"/>
    </source>
</evidence>
<dbReference type="AlphaFoldDB" id="A0A9D2KV77"/>
<dbReference type="EMBL" id="DWZI01000006">
    <property type="protein sequence ID" value="HJA84889.1"/>
    <property type="molecule type" value="Genomic_DNA"/>
</dbReference>
<dbReference type="Proteomes" id="UP000823862">
    <property type="component" value="Unassembled WGS sequence"/>
</dbReference>
<organism evidence="1 2">
    <name type="scientific">Candidatus Bacteroides avicola</name>
    <dbReference type="NCBI Taxonomy" id="2838468"/>
    <lineage>
        <taxon>Bacteria</taxon>
        <taxon>Pseudomonadati</taxon>
        <taxon>Bacteroidota</taxon>
        <taxon>Bacteroidia</taxon>
        <taxon>Bacteroidales</taxon>
        <taxon>Bacteroidaceae</taxon>
        <taxon>Bacteroides</taxon>
    </lineage>
</organism>
<name>A0A9D2KV77_9BACE</name>
<evidence type="ECO:0008006" key="3">
    <source>
        <dbReference type="Google" id="ProtNLM"/>
    </source>
</evidence>
<reference evidence="1" key="2">
    <citation type="submission" date="2021-04" db="EMBL/GenBank/DDBJ databases">
        <authorList>
            <person name="Gilroy R."/>
        </authorList>
    </citation>
    <scope>NUCLEOTIDE SEQUENCE</scope>
    <source>
        <strain evidence="1">ChiHjej12B11-9795</strain>
    </source>
</reference>
<accession>A0A9D2KV77</accession>
<reference evidence="1" key="1">
    <citation type="journal article" date="2021" name="PeerJ">
        <title>Extensive microbial diversity within the chicken gut microbiome revealed by metagenomics and culture.</title>
        <authorList>
            <person name="Gilroy R."/>
            <person name="Ravi A."/>
            <person name="Getino M."/>
            <person name="Pursley I."/>
            <person name="Horton D.L."/>
            <person name="Alikhan N.F."/>
            <person name="Baker D."/>
            <person name="Gharbi K."/>
            <person name="Hall N."/>
            <person name="Watson M."/>
            <person name="Adriaenssens E.M."/>
            <person name="Foster-Nyarko E."/>
            <person name="Jarju S."/>
            <person name="Secka A."/>
            <person name="Antonio M."/>
            <person name="Oren A."/>
            <person name="Chaudhuri R.R."/>
            <person name="La Ragione R."/>
            <person name="Hildebrand F."/>
            <person name="Pallen M.J."/>
        </authorList>
    </citation>
    <scope>NUCLEOTIDE SEQUENCE</scope>
    <source>
        <strain evidence="1">ChiHjej12B11-9795</strain>
    </source>
</reference>
<protein>
    <recommendedName>
        <fullName evidence="3">DUF4906 domain-containing protein</fullName>
    </recommendedName>
</protein>
<comment type="caution">
    <text evidence="1">The sequence shown here is derived from an EMBL/GenBank/DDBJ whole genome shotgun (WGS) entry which is preliminary data.</text>
</comment>
<evidence type="ECO:0000313" key="2">
    <source>
        <dbReference type="Proteomes" id="UP000823862"/>
    </source>
</evidence>
<proteinExistence type="predicted"/>